<dbReference type="InterPro" id="IPR036870">
    <property type="entry name" value="Ribosomal_bS18_sf"/>
</dbReference>
<sequence>MLSRWGILDRRWISAIRQLAGNGCSLKPVQALWSGWSRPIYTSPLSLQDQPLRGRGRRTETDESRRANTSTNTTTESKPVWASYRRNHKGMIPPQRRGKVASNPCPICRQKSGTLDYTNVNFLKQFISPFTGKIYEPFVTGLLPTPIPLNLPIPEQPMSRNDSL</sequence>
<keyword evidence="3" id="KW-0597">Phosphoprotein</keyword>
<feature type="compositionally biased region" description="Basic and acidic residues" evidence="11">
    <location>
        <begin position="57"/>
        <end position="66"/>
    </location>
</feature>
<evidence type="ECO:0000256" key="4">
    <source>
        <dbReference type="ARBA" id="ARBA00022946"/>
    </source>
</evidence>
<protein>
    <recommendedName>
        <fullName evidence="9">Small ribosomal subunit protein mS40</fullName>
    </recommendedName>
    <alternativeName>
        <fullName evidence="8">28S ribosomal protein S18-2, mitochondrial</fullName>
    </alternativeName>
    <alternativeName>
        <fullName evidence="10">28S ribosomal protein S18b, mitochondrial</fullName>
    </alternativeName>
</protein>
<dbReference type="KEGG" id="tad:TRIADDRAFT_60057"/>
<organism evidence="12 13">
    <name type="scientific">Trichoplax adhaerens</name>
    <name type="common">Trichoplax reptans</name>
    <dbReference type="NCBI Taxonomy" id="10228"/>
    <lineage>
        <taxon>Eukaryota</taxon>
        <taxon>Metazoa</taxon>
        <taxon>Placozoa</taxon>
        <taxon>Uniplacotomia</taxon>
        <taxon>Trichoplacea</taxon>
        <taxon>Trichoplacidae</taxon>
        <taxon>Trichoplax</taxon>
    </lineage>
</organism>
<evidence type="ECO:0000256" key="8">
    <source>
        <dbReference type="ARBA" id="ARBA00032055"/>
    </source>
</evidence>
<dbReference type="GeneID" id="6757242"/>
<evidence type="ECO:0000256" key="5">
    <source>
        <dbReference type="ARBA" id="ARBA00022980"/>
    </source>
</evidence>
<dbReference type="SUPFAM" id="SSF46911">
    <property type="entry name" value="Ribosomal protein S18"/>
    <property type="match status" value="1"/>
</dbReference>
<dbReference type="GO" id="GO:0003735">
    <property type="term" value="F:structural constituent of ribosome"/>
    <property type="evidence" value="ECO:0007669"/>
    <property type="project" value="InterPro"/>
</dbReference>
<dbReference type="InParanoid" id="B3S764"/>
<evidence type="ECO:0000256" key="7">
    <source>
        <dbReference type="ARBA" id="ARBA00023274"/>
    </source>
</evidence>
<dbReference type="PhylomeDB" id="B3S764"/>
<proteinExistence type="inferred from homology"/>
<dbReference type="RefSeq" id="XP_002116029.1">
    <property type="nucleotide sequence ID" value="XM_002115993.1"/>
</dbReference>
<feature type="compositionally biased region" description="Low complexity" evidence="11">
    <location>
        <begin position="67"/>
        <end position="76"/>
    </location>
</feature>
<evidence type="ECO:0000313" key="12">
    <source>
        <dbReference type="EMBL" id="EDV21429.1"/>
    </source>
</evidence>
<keyword evidence="13" id="KW-1185">Reference proteome</keyword>
<evidence type="ECO:0000256" key="6">
    <source>
        <dbReference type="ARBA" id="ARBA00023128"/>
    </source>
</evidence>
<reference evidence="12 13" key="1">
    <citation type="journal article" date="2008" name="Nature">
        <title>The Trichoplax genome and the nature of placozoans.</title>
        <authorList>
            <person name="Srivastava M."/>
            <person name="Begovic E."/>
            <person name="Chapman J."/>
            <person name="Putnam N.H."/>
            <person name="Hellsten U."/>
            <person name="Kawashima T."/>
            <person name="Kuo A."/>
            <person name="Mitros T."/>
            <person name="Salamov A."/>
            <person name="Carpenter M.L."/>
            <person name="Signorovitch A.Y."/>
            <person name="Moreno M.A."/>
            <person name="Kamm K."/>
            <person name="Grimwood J."/>
            <person name="Schmutz J."/>
            <person name="Shapiro H."/>
            <person name="Grigoriev I.V."/>
            <person name="Buss L.W."/>
            <person name="Schierwater B."/>
            <person name="Dellaporta S.L."/>
            <person name="Rokhsar D.S."/>
        </authorList>
    </citation>
    <scope>NUCLEOTIDE SEQUENCE [LARGE SCALE GENOMIC DNA]</scope>
    <source>
        <strain evidence="12 13">Grell-BS-1999</strain>
    </source>
</reference>
<dbReference type="OrthoDB" id="21463at2759"/>
<dbReference type="Proteomes" id="UP000009022">
    <property type="component" value="Unassembled WGS sequence"/>
</dbReference>
<evidence type="ECO:0000256" key="11">
    <source>
        <dbReference type="SAM" id="MobiDB-lite"/>
    </source>
</evidence>
<dbReference type="CTD" id="6757242"/>
<keyword evidence="7" id="KW-0687">Ribonucleoprotein</keyword>
<accession>B3S764</accession>
<name>B3S764_TRIAD</name>
<dbReference type="GO" id="GO:0032543">
    <property type="term" value="P:mitochondrial translation"/>
    <property type="evidence" value="ECO:0007669"/>
    <property type="project" value="InterPro"/>
</dbReference>
<dbReference type="AlphaFoldDB" id="B3S764"/>
<comment type="subcellular location">
    <subcellularLocation>
        <location evidence="1">Mitochondrion</location>
    </subcellularLocation>
</comment>
<keyword evidence="6" id="KW-0496">Mitochondrion</keyword>
<dbReference type="InterPro" id="IPR040054">
    <property type="entry name" value="MRPS18B"/>
</dbReference>
<evidence type="ECO:0000256" key="10">
    <source>
        <dbReference type="ARBA" id="ARBA00035515"/>
    </source>
</evidence>
<evidence type="ECO:0000256" key="9">
    <source>
        <dbReference type="ARBA" id="ARBA00035130"/>
    </source>
</evidence>
<dbReference type="Gene3D" id="4.10.640.10">
    <property type="entry name" value="Ribosomal protein S18"/>
    <property type="match status" value="1"/>
</dbReference>
<keyword evidence="4" id="KW-0809">Transit peptide</keyword>
<dbReference type="PANTHER" id="PTHR13329">
    <property type="entry name" value="MITOCHONDRIAL RIBOSOMAL PROTEIN S18B"/>
    <property type="match status" value="1"/>
</dbReference>
<dbReference type="GO" id="GO:0005840">
    <property type="term" value="C:ribosome"/>
    <property type="evidence" value="ECO:0007669"/>
    <property type="project" value="UniProtKB-KW"/>
</dbReference>
<evidence type="ECO:0000313" key="13">
    <source>
        <dbReference type="Proteomes" id="UP000009022"/>
    </source>
</evidence>
<dbReference type="EMBL" id="DS985253">
    <property type="protein sequence ID" value="EDV21429.1"/>
    <property type="molecule type" value="Genomic_DNA"/>
</dbReference>
<keyword evidence="5" id="KW-0689">Ribosomal protein</keyword>
<feature type="region of interest" description="Disordered" evidence="11">
    <location>
        <begin position="47"/>
        <end position="77"/>
    </location>
</feature>
<dbReference type="InterPro" id="IPR001648">
    <property type="entry name" value="Ribosomal_bS18"/>
</dbReference>
<evidence type="ECO:0000256" key="2">
    <source>
        <dbReference type="ARBA" id="ARBA00006136"/>
    </source>
</evidence>
<dbReference type="Pfam" id="PF01084">
    <property type="entry name" value="Ribosomal_S18"/>
    <property type="match status" value="1"/>
</dbReference>
<dbReference type="STRING" id="10228.B3S764"/>
<gene>
    <name evidence="12" type="ORF">TRIADDRAFT_60057</name>
</gene>
<dbReference type="GO" id="GO:0005739">
    <property type="term" value="C:mitochondrion"/>
    <property type="evidence" value="ECO:0000318"/>
    <property type="project" value="GO_Central"/>
</dbReference>
<dbReference type="GO" id="GO:1990904">
    <property type="term" value="C:ribonucleoprotein complex"/>
    <property type="evidence" value="ECO:0007669"/>
    <property type="project" value="UniProtKB-KW"/>
</dbReference>
<evidence type="ECO:0000256" key="1">
    <source>
        <dbReference type="ARBA" id="ARBA00004173"/>
    </source>
</evidence>
<dbReference type="eggNOG" id="KOG4021">
    <property type="taxonomic scope" value="Eukaryota"/>
</dbReference>
<evidence type="ECO:0000256" key="3">
    <source>
        <dbReference type="ARBA" id="ARBA00022553"/>
    </source>
</evidence>
<comment type="similarity">
    <text evidence="2">Belongs to the bacterial ribosomal protein bS18 family. Mitochondrion-specific ribosomal protein mS40 subfamily.</text>
</comment>
<dbReference type="HOGENOM" id="CLU_1621152_0_0_1"/>
<dbReference type="PANTHER" id="PTHR13329:SF2">
    <property type="entry name" value="SMALL RIBOSOMAL SUBUNIT PROTEIN MS40"/>
    <property type="match status" value="1"/>
</dbReference>